<name>C3KPK2_SINFN</name>
<dbReference type="KEGG" id="rhi:NGR_b05510"/>
<gene>
    <name evidence="1" type="ordered locus">NGR_b05510</name>
</gene>
<proteinExistence type="predicted"/>
<keyword evidence="2" id="KW-1185">Reference proteome</keyword>
<geneLocation type="plasmid" evidence="2">
    <name>sym pNGR234b</name>
</geneLocation>
<evidence type="ECO:0000313" key="1">
    <source>
        <dbReference type="EMBL" id="ACP22010.1"/>
    </source>
</evidence>
<dbReference type="AlphaFoldDB" id="C3KPK2"/>
<evidence type="ECO:0000313" key="2">
    <source>
        <dbReference type="Proteomes" id="UP000001054"/>
    </source>
</evidence>
<dbReference type="Proteomes" id="UP000001054">
    <property type="component" value="Plasmid pNGR234b"/>
</dbReference>
<dbReference type="HOGENOM" id="CLU_2495744_0_0_5"/>
<sequence>MRLGQLPLLARTAPRYLGGLRPMQTNMPTGPGCRLLSLALTQFELQTMASTIAAMPFMQGGNGPKTRQRAYLLFDGFGEAFEFRSD</sequence>
<reference evidence="2" key="1">
    <citation type="journal article" date="2004" name="J. Bacteriol.">
        <title>An evolutionary hot spot: the pNGR234b replicon of Rhizobium sp. strain NGR234.</title>
        <authorList>
            <person name="Streit W.R."/>
            <person name="Schmitz R.A."/>
            <person name="Perret X."/>
            <person name="Staehelin C."/>
            <person name="Deakin W.J."/>
            <person name="Raasch C."/>
            <person name="Liesegang H."/>
            <person name="Broughton W.J."/>
        </authorList>
    </citation>
    <scope>NUCLEOTIDE SEQUENCE [LARGE SCALE GENOMIC DNA]</scope>
    <source>
        <strain evidence="2">NBRC 101917 / NGR234</strain>
    </source>
</reference>
<accession>C3KPK2</accession>
<dbReference type="EMBL" id="CP000874">
    <property type="protein sequence ID" value="ACP22010.1"/>
    <property type="molecule type" value="Genomic_DNA"/>
</dbReference>
<protein>
    <submittedName>
        <fullName evidence="1">Uncharacterized protein</fullName>
    </submittedName>
</protein>
<keyword evidence="1" id="KW-0614">Plasmid</keyword>
<reference evidence="1 2" key="2">
    <citation type="journal article" date="2009" name="Appl. Environ. Microbiol.">
        <title>Rhizobium sp. strain NGR234 possesses a remarkable number of secretion systems.</title>
        <authorList>
            <person name="Schmeisser C."/>
            <person name="Liesegang H."/>
            <person name="Krysciak D."/>
            <person name="Bakkou N."/>
            <person name="Le Quere A."/>
            <person name="Wollherr A."/>
            <person name="Heinemeyer I."/>
            <person name="Morgenstern B."/>
            <person name="Pommerening-Roeser A."/>
            <person name="Flores M."/>
            <person name="Palacios R."/>
            <person name="Brenner S."/>
            <person name="Gottschalk G."/>
            <person name="Schmitz R.A."/>
            <person name="Broughton W.J."/>
            <person name="Perret X."/>
            <person name="Strittmatter A.W."/>
            <person name="Streit W.R."/>
        </authorList>
    </citation>
    <scope>NUCLEOTIDE SEQUENCE [LARGE SCALE GENOMIC DNA]</scope>
    <source>
        <strain evidence="2">NBRC 101917 / NGR234</strain>
    </source>
</reference>
<organism evidence="1 2">
    <name type="scientific">Sinorhizobium fredii (strain NBRC 101917 / NGR234)</name>
    <dbReference type="NCBI Taxonomy" id="394"/>
    <lineage>
        <taxon>Bacteria</taxon>
        <taxon>Pseudomonadati</taxon>
        <taxon>Pseudomonadota</taxon>
        <taxon>Alphaproteobacteria</taxon>
        <taxon>Hyphomicrobiales</taxon>
        <taxon>Rhizobiaceae</taxon>
        <taxon>Sinorhizobium/Ensifer group</taxon>
        <taxon>Sinorhizobium</taxon>
    </lineage>
</organism>